<gene>
    <name evidence="3" type="ORF">GCM10011611_06330</name>
</gene>
<feature type="transmembrane region" description="Helical" evidence="2">
    <location>
        <begin position="234"/>
        <end position="252"/>
    </location>
</feature>
<dbReference type="EMBL" id="BMJQ01000001">
    <property type="protein sequence ID" value="GGF03577.1"/>
    <property type="molecule type" value="Genomic_DNA"/>
</dbReference>
<evidence type="ECO:0000313" key="3">
    <source>
        <dbReference type="EMBL" id="GGF03577.1"/>
    </source>
</evidence>
<dbReference type="RefSeq" id="WP_189042323.1">
    <property type="nucleotide sequence ID" value="NZ_BMJQ01000001.1"/>
</dbReference>
<keyword evidence="2" id="KW-0812">Transmembrane</keyword>
<keyword evidence="2" id="KW-0472">Membrane</keyword>
<feature type="compositionally biased region" description="Pro residues" evidence="1">
    <location>
        <begin position="195"/>
        <end position="207"/>
    </location>
</feature>
<evidence type="ECO:0008006" key="5">
    <source>
        <dbReference type="Google" id="ProtNLM"/>
    </source>
</evidence>
<name>A0A8J2YQ84_9PROT</name>
<organism evidence="3 4">
    <name type="scientific">Aliidongia dinghuensis</name>
    <dbReference type="NCBI Taxonomy" id="1867774"/>
    <lineage>
        <taxon>Bacteria</taxon>
        <taxon>Pseudomonadati</taxon>
        <taxon>Pseudomonadota</taxon>
        <taxon>Alphaproteobacteria</taxon>
        <taxon>Rhodospirillales</taxon>
        <taxon>Dongiaceae</taxon>
        <taxon>Aliidongia</taxon>
    </lineage>
</organism>
<evidence type="ECO:0000256" key="1">
    <source>
        <dbReference type="SAM" id="MobiDB-lite"/>
    </source>
</evidence>
<reference evidence="3" key="1">
    <citation type="journal article" date="2014" name="Int. J. Syst. Evol. Microbiol.">
        <title>Complete genome sequence of Corynebacterium casei LMG S-19264T (=DSM 44701T), isolated from a smear-ripened cheese.</title>
        <authorList>
            <consortium name="US DOE Joint Genome Institute (JGI-PGF)"/>
            <person name="Walter F."/>
            <person name="Albersmeier A."/>
            <person name="Kalinowski J."/>
            <person name="Ruckert C."/>
        </authorList>
    </citation>
    <scope>NUCLEOTIDE SEQUENCE</scope>
    <source>
        <strain evidence="3">CGMCC 1.15725</strain>
    </source>
</reference>
<dbReference type="InterPro" id="IPR023393">
    <property type="entry name" value="START-like_dom_sf"/>
</dbReference>
<dbReference type="AlphaFoldDB" id="A0A8J2YQ84"/>
<dbReference type="SUPFAM" id="SSF55961">
    <property type="entry name" value="Bet v1-like"/>
    <property type="match status" value="1"/>
</dbReference>
<evidence type="ECO:0000256" key="2">
    <source>
        <dbReference type="SAM" id="Phobius"/>
    </source>
</evidence>
<dbReference type="InterPro" id="IPR010419">
    <property type="entry name" value="CO_DH_gsu"/>
</dbReference>
<dbReference type="CDD" id="cd05018">
    <property type="entry name" value="CoxG"/>
    <property type="match status" value="1"/>
</dbReference>
<dbReference type="PANTHER" id="PTHR38588:SF1">
    <property type="entry name" value="BLL0334 PROTEIN"/>
    <property type="match status" value="1"/>
</dbReference>
<protein>
    <recommendedName>
        <fullName evidence="5">Carbon monoxide dehydrogenase</fullName>
    </recommendedName>
</protein>
<reference evidence="3" key="2">
    <citation type="submission" date="2020-09" db="EMBL/GenBank/DDBJ databases">
        <authorList>
            <person name="Sun Q."/>
            <person name="Zhou Y."/>
        </authorList>
    </citation>
    <scope>NUCLEOTIDE SEQUENCE</scope>
    <source>
        <strain evidence="3">CGMCC 1.15725</strain>
    </source>
</reference>
<feature type="compositionally biased region" description="Low complexity" evidence="1">
    <location>
        <begin position="181"/>
        <end position="194"/>
    </location>
</feature>
<evidence type="ECO:0000313" key="4">
    <source>
        <dbReference type="Proteomes" id="UP000646365"/>
    </source>
</evidence>
<sequence>MDMTGEYRIAAPRAKVWAALNDAEILKQSIPGCDEIEKTSDTSFTAKVTAKVGPVKASFGGKVTLSDIDPPNGYTITGEGSGGVAGFAKGGAKVALADDGPGTLLTYSVDAQVGGKLAQIGSRLIDGTARKMADDFFSRFAAIVAEGEAAAEAAPAPEAAPAATVAAEPAVEAALASAAEPHAAPTAVAPEPAAAEPPPAAPQPTVPPAGTTLGAAGGATPVSSGNKPSGGLNPWIWIPALVIVIAIVVAIFR</sequence>
<dbReference type="PANTHER" id="PTHR38588">
    <property type="entry name" value="BLL0334 PROTEIN"/>
    <property type="match status" value="1"/>
</dbReference>
<feature type="compositionally biased region" description="Low complexity" evidence="1">
    <location>
        <begin position="208"/>
        <end position="222"/>
    </location>
</feature>
<proteinExistence type="predicted"/>
<comment type="caution">
    <text evidence="3">The sequence shown here is derived from an EMBL/GenBank/DDBJ whole genome shotgun (WGS) entry which is preliminary data.</text>
</comment>
<keyword evidence="2" id="KW-1133">Transmembrane helix</keyword>
<accession>A0A8J2YQ84</accession>
<dbReference type="Gene3D" id="3.30.530.20">
    <property type="match status" value="1"/>
</dbReference>
<dbReference type="Pfam" id="PF06240">
    <property type="entry name" value="COXG"/>
    <property type="match status" value="1"/>
</dbReference>
<keyword evidence="4" id="KW-1185">Reference proteome</keyword>
<dbReference type="Proteomes" id="UP000646365">
    <property type="component" value="Unassembled WGS sequence"/>
</dbReference>
<feature type="region of interest" description="Disordered" evidence="1">
    <location>
        <begin position="181"/>
        <end position="226"/>
    </location>
</feature>